<dbReference type="InterPro" id="IPR036691">
    <property type="entry name" value="Endo/exonu/phosph_ase_sf"/>
</dbReference>
<evidence type="ECO:0000313" key="1">
    <source>
        <dbReference type="EMBL" id="VDI61927.1"/>
    </source>
</evidence>
<dbReference type="PANTHER" id="PTHR33395">
    <property type="entry name" value="TRANSCRIPTASE, PUTATIVE-RELATED-RELATED"/>
    <property type="match status" value="1"/>
</dbReference>
<dbReference type="GO" id="GO:0031012">
    <property type="term" value="C:extracellular matrix"/>
    <property type="evidence" value="ECO:0007669"/>
    <property type="project" value="TreeGrafter"/>
</dbReference>
<proteinExistence type="predicted"/>
<organism evidence="1 2">
    <name type="scientific">Mytilus galloprovincialis</name>
    <name type="common">Mediterranean mussel</name>
    <dbReference type="NCBI Taxonomy" id="29158"/>
    <lineage>
        <taxon>Eukaryota</taxon>
        <taxon>Metazoa</taxon>
        <taxon>Spiralia</taxon>
        <taxon>Lophotrochozoa</taxon>
        <taxon>Mollusca</taxon>
        <taxon>Bivalvia</taxon>
        <taxon>Autobranchia</taxon>
        <taxon>Pteriomorphia</taxon>
        <taxon>Mytilida</taxon>
        <taxon>Mytiloidea</taxon>
        <taxon>Mytilidae</taxon>
        <taxon>Mytilinae</taxon>
        <taxon>Mytilus</taxon>
    </lineage>
</organism>
<dbReference type="PANTHER" id="PTHR33395:SF22">
    <property type="entry name" value="REVERSE TRANSCRIPTASE DOMAIN-CONTAINING PROTEIN"/>
    <property type="match status" value="1"/>
</dbReference>
<dbReference type="GO" id="GO:0061343">
    <property type="term" value="P:cell adhesion involved in heart morphogenesis"/>
    <property type="evidence" value="ECO:0007669"/>
    <property type="project" value="TreeGrafter"/>
</dbReference>
<evidence type="ECO:0000313" key="2">
    <source>
        <dbReference type="Proteomes" id="UP000596742"/>
    </source>
</evidence>
<dbReference type="EMBL" id="UYJE01008196">
    <property type="protein sequence ID" value="VDI61927.1"/>
    <property type="molecule type" value="Genomic_DNA"/>
</dbReference>
<comment type="caution">
    <text evidence="1">The sequence shown here is derived from an EMBL/GenBank/DDBJ whole genome shotgun (WGS) entry which is preliminary data.</text>
</comment>
<evidence type="ECO:0008006" key="3">
    <source>
        <dbReference type="Google" id="ProtNLM"/>
    </source>
</evidence>
<dbReference type="AlphaFoldDB" id="A0A8B6GCA2"/>
<name>A0A8B6GCA2_MYTGA</name>
<sequence length="128" mass="14898">MFPDNFSSKSGRGILIYVKRELKAVEVNIESEFKEHVWVKINLKDNDKLLTGCIYKIPSSDKTNHENLDELLMKVSRLEEIFGRLLVAGDVNFPKINWAQWEAGDETDLKFIECIRDCYFDQLVDKPT</sequence>
<dbReference type="OrthoDB" id="6118220at2759"/>
<keyword evidence="2" id="KW-1185">Reference proteome</keyword>
<accession>A0A8B6GCA2</accession>
<dbReference type="SUPFAM" id="SSF56219">
    <property type="entry name" value="DNase I-like"/>
    <property type="match status" value="1"/>
</dbReference>
<protein>
    <recommendedName>
        <fullName evidence="3">Endonuclease/exonuclease/phosphatase domain-containing protein</fullName>
    </recommendedName>
</protein>
<reference evidence="1" key="1">
    <citation type="submission" date="2018-11" db="EMBL/GenBank/DDBJ databases">
        <authorList>
            <person name="Alioto T."/>
            <person name="Alioto T."/>
        </authorList>
    </citation>
    <scope>NUCLEOTIDE SEQUENCE</scope>
</reference>
<dbReference type="Proteomes" id="UP000596742">
    <property type="component" value="Unassembled WGS sequence"/>
</dbReference>
<dbReference type="Gene3D" id="3.60.10.10">
    <property type="entry name" value="Endonuclease/exonuclease/phosphatase"/>
    <property type="match status" value="1"/>
</dbReference>
<dbReference type="GO" id="GO:0007508">
    <property type="term" value="P:larval heart development"/>
    <property type="evidence" value="ECO:0007669"/>
    <property type="project" value="TreeGrafter"/>
</dbReference>
<gene>
    <name evidence="1" type="ORF">MGAL_10B046712</name>
</gene>